<name>A0A8S8XFL9_9PROT</name>
<dbReference type="Gene3D" id="2.40.70.10">
    <property type="entry name" value="Acid Proteases"/>
    <property type="match status" value="2"/>
</dbReference>
<dbReference type="PROSITE" id="PS00141">
    <property type="entry name" value="ASP_PROTEASE"/>
    <property type="match status" value="1"/>
</dbReference>
<dbReference type="InterPro" id="IPR001995">
    <property type="entry name" value="Peptidase_A2_cat"/>
</dbReference>
<keyword evidence="1" id="KW-0378">Hydrolase</keyword>
<dbReference type="PROSITE" id="PS50175">
    <property type="entry name" value="ASP_PROT_RETROV"/>
    <property type="match status" value="1"/>
</dbReference>
<keyword evidence="4" id="KW-1185">Reference proteome</keyword>
<evidence type="ECO:0000259" key="2">
    <source>
        <dbReference type="PROSITE" id="PS50175"/>
    </source>
</evidence>
<dbReference type="GO" id="GO:0004190">
    <property type="term" value="F:aspartic-type endopeptidase activity"/>
    <property type="evidence" value="ECO:0007669"/>
    <property type="project" value="InterPro"/>
</dbReference>
<evidence type="ECO:0000313" key="4">
    <source>
        <dbReference type="Proteomes" id="UP000681075"/>
    </source>
</evidence>
<dbReference type="InterPro" id="IPR021109">
    <property type="entry name" value="Peptidase_aspartic_dom_sf"/>
</dbReference>
<gene>
    <name evidence="3" type="ORF">TMPK1_29460</name>
</gene>
<dbReference type="SUPFAM" id="SSF50630">
    <property type="entry name" value="Acid proteases"/>
    <property type="match status" value="2"/>
</dbReference>
<dbReference type="PROSITE" id="PS51318">
    <property type="entry name" value="TAT"/>
    <property type="match status" value="1"/>
</dbReference>
<dbReference type="InterPro" id="IPR006311">
    <property type="entry name" value="TAT_signal"/>
</dbReference>
<feature type="domain" description="Peptidase A2" evidence="2">
    <location>
        <begin position="66"/>
        <end position="103"/>
    </location>
</feature>
<accession>A0A8S8XFL9</accession>
<evidence type="ECO:0000313" key="3">
    <source>
        <dbReference type="EMBL" id="GIL40709.1"/>
    </source>
</evidence>
<comment type="caution">
    <text evidence="3">The sequence shown here is derived from an EMBL/GenBank/DDBJ whole genome shotgun (WGS) entry which is preliminary data.</text>
</comment>
<dbReference type="InterPro" id="IPR034122">
    <property type="entry name" value="Retropepsin-like_bacterial"/>
</dbReference>
<proteinExistence type="predicted"/>
<dbReference type="Pfam" id="PF13650">
    <property type="entry name" value="Asp_protease_2"/>
    <property type="match status" value="2"/>
</dbReference>
<sequence length="334" mass="36458">MPVAPSEALTRRQALRLTAAPFLSNVLPAACMRAAQADEGGIFTLPASADIGGRPTVLARVRGHELRFLVDTGSTRSVLDRTVADAIALDLRRTNFTARGIGGPLPVELAVQPGMELDGLPNPRARKQLWVLASGGFGPGIAGLLGNEFLWDWDVEFDLPNSALRFYPRGTAPTPDGARVSRLRHSERYRAIVQIELDGVVLRALLDSGAPFSSVARRALYQLGIDANDGNSVQVGTTRGVDGQPVLLENRRFRRFAFEDETLDAPRFAILSDRPDKRIYTGSHIVTETDHEFVIGADWLNTHRVLLSPAEDRLSFLRVGNNPIFRVPVPARSG</sequence>
<dbReference type="GO" id="GO:0006508">
    <property type="term" value="P:proteolysis"/>
    <property type="evidence" value="ECO:0007669"/>
    <property type="project" value="InterPro"/>
</dbReference>
<dbReference type="AlphaFoldDB" id="A0A8S8XFL9"/>
<reference evidence="3" key="1">
    <citation type="submission" date="2021-02" db="EMBL/GenBank/DDBJ databases">
        <title>Genome sequence of Rhodospirillales sp. strain TMPK1 isolated from soil.</title>
        <authorList>
            <person name="Nakai R."/>
            <person name="Kusada H."/>
            <person name="Tamaki H."/>
        </authorList>
    </citation>
    <scope>NUCLEOTIDE SEQUENCE</scope>
    <source>
        <strain evidence="3">TMPK1</strain>
    </source>
</reference>
<dbReference type="InterPro" id="IPR001969">
    <property type="entry name" value="Aspartic_peptidase_AS"/>
</dbReference>
<dbReference type="EMBL" id="BOPV01000001">
    <property type="protein sequence ID" value="GIL40709.1"/>
    <property type="molecule type" value="Genomic_DNA"/>
</dbReference>
<dbReference type="CDD" id="cd05483">
    <property type="entry name" value="retropepsin_like_bacteria"/>
    <property type="match status" value="1"/>
</dbReference>
<protein>
    <recommendedName>
        <fullName evidence="2">Peptidase A2 domain-containing protein</fullName>
    </recommendedName>
</protein>
<dbReference type="RefSeq" id="WP_420243885.1">
    <property type="nucleotide sequence ID" value="NZ_BOPV01000001.1"/>
</dbReference>
<evidence type="ECO:0000256" key="1">
    <source>
        <dbReference type="ARBA" id="ARBA00022801"/>
    </source>
</evidence>
<organism evidence="3 4">
    <name type="scientific">Roseiterribacter gracilis</name>
    <dbReference type="NCBI Taxonomy" id="2812848"/>
    <lineage>
        <taxon>Bacteria</taxon>
        <taxon>Pseudomonadati</taxon>
        <taxon>Pseudomonadota</taxon>
        <taxon>Alphaproteobacteria</taxon>
        <taxon>Rhodospirillales</taxon>
        <taxon>Roseiterribacteraceae</taxon>
        <taxon>Roseiterribacter</taxon>
    </lineage>
</organism>
<dbReference type="Proteomes" id="UP000681075">
    <property type="component" value="Unassembled WGS sequence"/>
</dbReference>